<gene>
    <name evidence="1" type="ORF">C7435_1647</name>
</gene>
<proteinExistence type="predicted"/>
<dbReference type="EMBL" id="RBIM01000003">
    <property type="protein sequence ID" value="RKR00439.1"/>
    <property type="molecule type" value="Genomic_DNA"/>
</dbReference>
<comment type="caution">
    <text evidence="1">The sequence shown here is derived from an EMBL/GenBank/DDBJ whole genome shotgun (WGS) entry which is preliminary data.</text>
</comment>
<accession>A0A495DDM5</accession>
<organism evidence="1 2">
    <name type="scientific">Maricaulis maris</name>
    <dbReference type="NCBI Taxonomy" id="74318"/>
    <lineage>
        <taxon>Bacteria</taxon>
        <taxon>Pseudomonadati</taxon>
        <taxon>Pseudomonadota</taxon>
        <taxon>Alphaproteobacteria</taxon>
        <taxon>Maricaulales</taxon>
        <taxon>Maricaulaceae</taxon>
        <taxon>Maricaulis</taxon>
    </lineage>
</organism>
<evidence type="ECO:0000313" key="2">
    <source>
        <dbReference type="Proteomes" id="UP000273675"/>
    </source>
</evidence>
<evidence type="ECO:0000313" key="1">
    <source>
        <dbReference type="EMBL" id="RKR00439.1"/>
    </source>
</evidence>
<name>A0A495DDM5_9PROT</name>
<dbReference type="RefSeq" id="WP_121210766.1">
    <property type="nucleotide sequence ID" value="NZ_RBIM01000003.1"/>
</dbReference>
<dbReference type="Proteomes" id="UP000273675">
    <property type="component" value="Unassembled WGS sequence"/>
</dbReference>
<sequence>MFVSLIVGLAGLAATEFPDDPEQYSVWMQQACRIQQVGHSGGEPVDHTEFCTCFDAALRDAASPAIYRVFALGSQGAVREQGMIEDWEAARDTAAAEAAALPPTDQAQFTTLLQGGLGRCMHLSHQGE</sequence>
<reference evidence="1 2" key="1">
    <citation type="submission" date="2018-10" db="EMBL/GenBank/DDBJ databases">
        <title>Genomic Encyclopedia of Type Strains, Phase IV (KMG-IV): sequencing the most valuable type-strain genomes for metagenomic binning, comparative biology and taxonomic classification.</title>
        <authorList>
            <person name="Goeker M."/>
        </authorList>
    </citation>
    <scope>NUCLEOTIDE SEQUENCE [LARGE SCALE GENOMIC DNA]</scope>
    <source>
        <strain evidence="1 2">DSM 4734</strain>
    </source>
</reference>
<dbReference type="AlphaFoldDB" id="A0A495DDM5"/>
<dbReference type="OrthoDB" id="7632308at2"/>
<protein>
    <submittedName>
        <fullName evidence="1">Uncharacterized protein</fullName>
    </submittedName>
</protein>